<comment type="caution">
    <text evidence="5">The sequence shown here is derived from an EMBL/GenBank/DDBJ whole genome shotgun (WGS) entry which is preliminary data.</text>
</comment>
<dbReference type="InterPro" id="IPR018062">
    <property type="entry name" value="HTH_AraC-typ_CS"/>
</dbReference>
<dbReference type="Proteomes" id="UP000286288">
    <property type="component" value="Unassembled WGS sequence"/>
</dbReference>
<dbReference type="PANTHER" id="PTHR43280:SF27">
    <property type="entry name" value="TRANSCRIPTIONAL REGULATOR MTLR"/>
    <property type="match status" value="1"/>
</dbReference>
<evidence type="ECO:0000256" key="1">
    <source>
        <dbReference type="ARBA" id="ARBA00023015"/>
    </source>
</evidence>
<dbReference type="InterPro" id="IPR018060">
    <property type="entry name" value="HTH_AraC"/>
</dbReference>
<keyword evidence="2" id="KW-0238">DNA-binding</keyword>
<reference evidence="5 6" key="1">
    <citation type="submission" date="2018-08" db="EMBL/GenBank/DDBJ databases">
        <title>A genome reference for cultivated species of the human gut microbiota.</title>
        <authorList>
            <person name="Zou Y."/>
            <person name="Xue W."/>
            <person name="Luo G."/>
        </authorList>
    </citation>
    <scope>NUCLEOTIDE SEQUENCE [LARGE SCALE GENOMIC DNA]</scope>
    <source>
        <strain evidence="5 6">AF48-16</strain>
    </source>
</reference>
<sequence length="299" mass="34183">MVFPQETNYAKITAYYSVALERFSMDPHQHPACEIMFVTKGKCKIKIENQVIVLERNDFVFINAFVEHALLVEGDSCTLLNIEFLLSETPSALCVRDVFSYIKGNLQLNEPYAKSRDVRQFGQAIKSLLQLLMIDDTQEQPSAERQFTIELLFKRMLMELAFSLRTKETKRGNCYVNAAINYIQQHFDEDIQVSQIAAAVGITKAYLHKLFHEQLGVTVNHFLTSERLKQAAFLLSNSQLPIVEIAAQAGFNSRQHFTNTFKQKKGMSPKAYQLLYKQTIKEEAGQHITGDDPAFLLMK</sequence>
<dbReference type="SMART" id="SM00342">
    <property type="entry name" value="HTH_ARAC"/>
    <property type="match status" value="1"/>
</dbReference>
<dbReference type="InterPro" id="IPR003313">
    <property type="entry name" value="AraC-bd"/>
</dbReference>
<feature type="domain" description="HTH araC/xylS-type" evidence="4">
    <location>
        <begin position="177"/>
        <end position="275"/>
    </location>
</feature>
<evidence type="ECO:0000256" key="2">
    <source>
        <dbReference type="ARBA" id="ARBA00023125"/>
    </source>
</evidence>
<evidence type="ECO:0000313" key="6">
    <source>
        <dbReference type="Proteomes" id="UP000286288"/>
    </source>
</evidence>
<dbReference type="Gene3D" id="2.60.120.10">
    <property type="entry name" value="Jelly Rolls"/>
    <property type="match status" value="1"/>
</dbReference>
<dbReference type="PROSITE" id="PS01124">
    <property type="entry name" value="HTH_ARAC_FAMILY_2"/>
    <property type="match status" value="1"/>
</dbReference>
<dbReference type="GO" id="GO:0003700">
    <property type="term" value="F:DNA-binding transcription factor activity"/>
    <property type="evidence" value="ECO:0007669"/>
    <property type="project" value="InterPro"/>
</dbReference>
<dbReference type="SUPFAM" id="SSF46689">
    <property type="entry name" value="Homeodomain-like"/>
    <property type="match status" value="2"/>
</dbReference>
<proteinExistence type="predicted"/>
<evidence type="ECO:0000313" key="5">
    <source>
        <dbReference type="EMBL" id="RHK04887.1"/>
    </source>
</evidence>
<dbReference type="GO" id="GO:0043565">
    <property type="term" value="F:sequence-specific DNA binding"/>
    <property type="evidence" value="ECO:0007669"/>
    <property type="project" value="InterPro"/>
</dbReference>
<dbReference type="PROSITE" id="PS00041">
    <property type="entry name" value="HTH_ARAC_FAMILY_1"/>
    <property type="match status" value="1"/>
</dbReference>
<organism evidence="5 6">
    <name type="scientific">Enterococcus casseliflavus</name>
    <name type="common">Enterococcus flavescens</name>
    <dbReference type="NCBI Taxonomy" id="37734"/>
    <lineage>
        <taxon>Bacteria</taxon>
        <taxon>Bacillati</taxon>
        <taxon>Bacillota</taxon>
        <taxon>Bacilli</taxon>
        <taxon>Lactobacillales</taxon>
        <taxon>Enterococcaceae</taxon>
        <taxon>Enterococcus</taxon>
    </lineage>
</organism>
<dbReference type="InterPro" id="IPR020449">
    <property type="entry name" value="Tscrpt_reg_AraC-type_HTH"/>
</dbReference>
<dbReference type="InterPro" id="IPR037923">
    <property type="entry name" value="HTH-like"/>
</dbReference>
<dbReference type="EMBL" id="QRMZ01000024">
    <property type="protein sequence ID" value="RHK04887.1"/>
    <property type="molecule type" value="Genomic_DNA"/>
</dbReference>
<protein>
    <submittedName>
        <fullName evidence="5">AraC family transcriptional regulator</fullName>
    </submittedName>
</protein>
<dbReference type="Pfam" id="PF12833">
    <property type="entry name" value="HTH_18"/>
    <property type="match status" value="1"/>
</dbReference>
<evidence type="ECO:0000256" key="3">
    <source>
        <dbReference type="ARBA" id="ARBA00023163"/>
    </source>
</evidence>
<evidence type="ECO:0000259" key="4">
    <source>
        <dbReference type="PROSITE" id="PS01124"/>
    </source>
</evidence>
<name>A0A415EPC5_ENTCA</name>
<keyword evidence="3" id="KW-0804">Transcription</keyword>
<dbReference type="PANTHER" id="PTHR43280">
    <property type="entry name" value="ARAC-FAMILY TRANSCRIPTIONAL REGULATOR"/>
    <property type="match status" value="1"/>
</dbReference>
<gene>
    <name evidence="5" type="ORF">DW084_15340</name>
</gene>
<keyword evidence="1" id="KW-0805">Transcription regulation</keyword>
<accession>A0A415EPC5</accession>
<dbReference type="Gene3D" id="1.10.10.60">
    <property type="entry name" value="Homeodomain-like"/>
    <property type="match status" value="2"/>
</dbReference>
<dbReference type="AlphaFoldDB" id="A0A415EPC5"/>
<dbReference type="PRINTS" id="PR00032">
    <property type="entry name" value="HTHARAC"/>
</dbReference>
<dbReference type="Pfam" id="PF02311">
    <property type="entry name" value="AraC_binding"/>
    <property type="match status" value="1"/>
</dbReference>
<dbReference type="InterPro" id="IPR009057">
    <property type="entry name" value="Homeodomain-like_sf"/>
</dbReference>
<dbReference type="InterPro" id="IPR014710">
    <property type="entry name" value="RmlC-like_jellyroll"/>
</dbReference>
<dbReference type="SUPFAM" id="SSF51215">
    <property type="entry name" value="Regulatory protein AraC"/>
    <property type="match status" value="1"/>
</dbReference>